<dbReference type="OrthoDB" id="5116845at2"/>
<keyword evidence="2" id="KW-0472">Membrane</keyword>
<evidence type="ECO:0000313" key="4">
    <source>
        <dbReference type="Proteomes" id="UP000293852"/>
    </source>
</evidence>
<evidence type="ECO:0000313" key="3">
    <source>
        <dbReference type="EMBL" id="RZS61046.1"/>
    </source>
</evidence>
<feature type="coiled-coil region" evidence="1">
    <location>
        <begin position="144"/>
        <end position="171"/>
    </location>
</feature>
<protein>
    <submittedName>
        <fullName evidence="3">Uncharacterized protein</fullName>
    </submittedName>
</protein>
<name>A0A4Q7M003_9MICO</name>
<feature type="transmembrane region" description="Helical" evidence="2">
    <location>
        <begin position="261"/>
        <end position="284"/>
    </location>
</feature>
<gene>
    <name evidence="3" type="ORF">EV386_1327</name>
</gene>
<keyword evidence="1" id="KW-0175">Coiled coil</keyword>
<accession>A0A4Q7M003</accession>
<sequence length="455" mass="47529">MTAAEIAPIAGNPDAVRAGAGAYAQTAAALAEAAAAIRALARQPLGTSDAVTELVGIADEVAGRLDGLNQRYSTAGSELTVYAAELEDAQQRASQAVQTRDAVVGPLANAEAHAERYAHQARTVQDPTSTQEAVEQSQRWSWQARDLAAQLDQASVRHARARADLDAAADRAAAAIAAAVDRDGMNDSGWDNFTGWVSEHADLLKTIKDVLSAIAAGLAIAGMFFPVLLPFAALAGGLAAVAGLGLALAGEISWVEFGLDALTAITFGVGAIAARGLRVTMTALKNGRLARGFRDGGGKLIKAANRSQRSKLGARQAVDEWASLAKEAATPSAAKHGPLQWLWQLKGHKTLENLRYAKILKEMQTGAWGAKDAALAAKATQQLEVAKRFSLIGAVAGAPGKAADAAANVADVADRVEDAMPRIDTDWLGDPARWVSSRYDQLVQQPTTHRAGSGW</sequence>
<evidence type="ECO:0000256" key="2">
    <source>
        <dbReference type="SAM" id="Phobius"/>
    </source>
</evidence>
<dbReference type="EMBL" id="SGWX01000001">
    <property type="protein sequence ID" value="RZS61046.1"/>
    <property type="molecule type" value="Genomic_DNA"/>
</dbReference>
<proteinExistence type="predicted"/>
<reference evidence="3 4" key="1">
    <citation type="submission" date="2019-02" db="EMBL/GenBank/DDBJ databases">
        <title>Sequencing the genomes of 1000 actinobacteria strains.</title>
        <authorList>
            <person name="Klenk H.-P."/>
        </authorList>
    </citation>
    <scope>NUCLEOTIDE SEQUENCE [LARGE SCALE GENOMIC DNA]</scope>
    <source>
        <strain evidence="3 4">DSM 16932</strain>
    </source>
</reference>
<evidence type="ECO:0000256" key="1">
    <source>
        <dbReference type="SAM" id="Coils"/>
    </source>
</evidence>
<comment type="caution">
    <text evidence="3">The sequence shown here is derived from an EMBL/GenBank/DDBJ whole genome shotgun (WGS) entry which is preliminary data.</text>
</comment>
<feature type="transmembrane region" description="Helical" evidence="2">
    <location>
        <begin position="210"/>
        <end position="229"/>
    </location>
</feature>
<dbReference type="Proteomes" id="UP000293852">
    <property type="component" value="Unassembled WGS sequence"/>
</dbReference>
<keyword evidence="2" id="KW-0812">Transmembrane</keyword>
<keyword evidence="4" id="KW-1185">Reference proteome</keyword>
<dbReference type="AlphaFoldDB" id="A0A4Q7M003"/>
<organism evidence="3 4">
    <name type="scientific">Xylanimonas ulmi</name>
    <dbReference type="NCBI Taxonomy" id="228973"/>
    <lineage>
        <taxon>Bacteria</taxon>
        <taxon>Bacillati</taxon>
        <taxon>Actinomycetota</taxon>
        <taxon>Actinomycetes</taxon>
        <taxon>Micrococcales</taxon>
        <taxon>Promicromonosporaceae</taxon>
        <taxon>Xylanimonas</taxon>
    </lineage>
</organism>
<dbReference type="RefSeq" id="WP_130413442.1">
    <property type="nucleotide sequence ID" value="NZ_SGWX01000001.1"/>
</dbReference>
<keyword evidence="2" id="KW-1133">Transmembrane helix</keyword>